<dbReference type="SUPFAM" id="SSF54611">
    <property type="entry name" value="SecB-like"/>
    <property type="match status" value="1"/>
</dbReference>
<dbReference type="PRINTS" id="PR01594">
    <property type="entry name" value="SECBCHAPRONE"/>
</dbReference>
<dbReference type="NCBIfam" id="TIGR00809">
    <property type="entry name" value="secB"/>
    <property type="match status" value="1"/>
</dbReference>
<dbReference type="InterPro" id="IPR035958">
    <property type="entry name" value="SecB-like_sf"/>
</dbReference>
<dbReference type="Pfam" id="PF02556">
    <property type="entry name" value="SecB"/>
    <property type="match status" value="1"/>
</dbReference>
<dbReference type="GO" id="GO:0051082">
    <property type="term" value="F:unfolded protein binding"/>
    <property type="evidence" value="ECO:0007669"/>
    <property type="project" value="InterPro"/>
</dbReference>
<proteinExistence type="predicted"/>
<dbReference type="GO" id="GO:0015031">
    <property type="term" value="P:protein transport"/>
    <property type="evidence" value="ECO:0007669"/>
    <property type="project" value="InterPro"/>
</dbReference>
<name>A0A3B0ZEV6_9ZZZZ</name>
<organism evidence="1">
    <name type="scientific">hydrothermal vent metagenome</name>
    <dbReference type="NCBI Taxonomy" id="652676"/>
    <lineage>
        <taxon>unclassified sequences</taxon>
        <taxon>metagenomes</taxon>
        <taxon>ecological metagenomes</taxon>
    </lineage>
</organism>
<protein>
    <submittedName>
        <fullName evidence="1">Protein-export protein SecB (Maintains pre-export unfolded state)</fullName>
    </submittedName>
</protein>
<dbReference type="Gene3D" id="3.10.420.10">
    <property type="entry name" value="SecB-like"/>
    <property type="match status" value="1"/>
</dbReference>
<gene>
    <name evidence="1" type="ORF">MNBD_GAMMA12-434</name>
</gene>
<dbReference type="GO" id="GO:0051262">
    <property type="term" value="P:protein tetramerization"/>
    <property type="evidence" value="ECO:0007669"/>
    <property type="project" value="InterPro"/>
</dbReference>
<evidence type="ECO:0000313" key="1">
    <source>
        <dbReference type="EMBL" id="VAW79226.1"/>
    </source>
</evidence>
<accession>A0A3B0ZEV6</accession>
<dbReference type="InterPro" id="IPR003708">
    <property type="entry name" value="SecB"/>
</dbReference>
<dbReference type="PANTHER" id="PTHR36918">
    <property type="match status" value="1"/>
</dbReference>
<sequence>MTNEISNGTTASEPQEGPRISVIQIYMKDCSFEAPNTPEIFSVTDAQPDFKFSLDSSARQLEDEVFEVLLTVTVTAKIDSKVLCLAEVHQAGIFSFIDFSKQELESALATWCPEQLYPYAREAISSLTSRGGMPISLDHQNFESIYAKNQDSETTH</sequence>
<reference evidence="1" key="1">
    <citation type="submission" date="2018-06" db="EMBL/GenBank/DDBJ databases">
        <authorList>
            <person name="Zhirakovskaya E."/>
        </authorList>
    </citation>
    <scope>NUCLEOTIDE SEQUENCE</scope>
</reference>
<dbReference type="PANTHER" id="PTHR36918:SF1">
    <property type="entry name" value="PROTEIN-EXPORT PROTEIN SECB"/>
    <property type="match status" value="1"/>
</dbReference>
<dbReference type="AlphaFoldDB" id="A0A3B0ZEV6"/>
<dbReference type="EMBL" id="UOFL01000171">
    <property type="protein sequence ID" value="VAW79226.1"/>
    <property type="molecule type" value="Genomic_DNA"/>
</dbReference>